<dbReference type="PROSITE" id="PS00108">
    <property type="entry name" value="PROTEIN_KINASE_ST"/>
    <property type="match status" value="1"/>
</dbReference>
<dbReference type="InterPro" id="IPR011009">
    <property type="entry name" value="Kinase-like_dom_sf"/>
</dbReference>
<keyword evidence="13 21" id="KW-0472">Membrane</keyword>
<keyword evidence="4 20" id="KW-0245">EGF-like domain</keyword>
<evidence type="ECO:0000259" key="23">
    <source>
        <dbReference type="PROSITE" id="PS50026"/>
    </source>
</evidence>
<comment type="catalytic activity">
    <reaction evidence="18 19">
        <text>L-seryl-[protein] + ATP = O-phospho-L-seryl-[protein] + ADP + H(+)</text>
        <dbReference type="Rhea" id="RHEA:17989"/>
        <dbReference type="Rhea" id="RHEA-COMP:9863"/>
        <dbReference type="Rhea" id="RHEA-COMP:11604"/>
        <dbReference type="ChEBI" id="CHEBI:15378"/>
        <dbReference type="ChEBI" id="CHEBI:29999"/>
        <dbReference type="ChEBI" id="CHEBI:30616"/>
        <dbReference type="ChEBI" id="CHEBI:83421"/>
        <dbReference type="ChEBI" id="CHEBI:456216"/>
        <dbReference type="EC" id="2.7.11.1"/>
    </reaction>
</comment>
<evidence type="ECO:0000313" key="27">
    <source>
        <dbReference type="Proteomes" id="UP001370490"/>
    </source>
</evidence>
<evidence type="ECO:0000259" key="25">
    <source>
        <dbReference type="PROSITE" id="PS50948"/>
    </source>
</evidence>
<evidence type="ECO:0000256" key="20">
    <source>
        <dbReference type="PROSITE-ProRule" id="PRU00076"/>
    </source>
</evidence>
<evidence type="ECO:0000256" key="2">
    <source>
        <dbReference type="ARBA" id="ARBA00022475"/>
    </source>
</evidence>
<dbReference type="FunFam" id="1.10.510.10:FF:000060">
    <property type="entry name" value="G-type lectin S-receptor-like serine/threonine-protein kinase"/>
    <property type="match status" value="1"/>
</dbReference>
<organism evidence="26 27">
    <name type="scientific">Dillenia turbinata</name>
    <dbReference type="NCBI Taxonomy" id="194707"/>
    <lineage>
        <taxon>Eukaryota</taxon>
        <taxon>Viridiplantae</taxon>
        <taxon>Streptophyta</taxon>
        <taxon>Embryophyta</taxon>
        <taxon>Tracheophyta</taxon>
        <taxon>Spermatophyta</taxon>
        <taxon>Magnoliopsida</taxon>
        <taxon>eudicotyledons</taxon>
        <taxon>Gunneridae</taxon>
        <taxon>Pentapetalae</taxon>
        <taxon>Dilleniales</taxon>
        <taxon>Dilleniaceae</taxon>
        <taxon>Dillenia</taxon>
    </lineage>
</organism>
<evidence type="ECO:0000256" key="12">
    <source>
        <dbReference type="ARBA" id="ARBA00022989"/>
    </source>
</evidence>
<evidence type="ECO:0000256" key="21">
    <source>
        <dbReference type="SAM" id="Phobius"/>
    </source>
</evidence>
<dbReference type="CDD" id="cd00028">
    <property type="entry name" value="B_lectin"/>
    <property type="match status" value="1"/>
</dbReference>
<keyword evidence="6 21" id="KW-0812">Transmembrane</keyword>
<dbReference type="GO" id="GO:0005886">
    <property type="term" value="C:plasma membrane"/>
    <property type="evidence" value="ECO:0007669"/>
    <property type="project" value="UniProtKB-SubCell"/>
</dbReference>
<accession>A0AAN8V137</accession>
<evidence type="ECO:0000256" key="9">
    <source>
        <dbReference type="ARBA" id="ARBA00022741"/>
    </source>
</evidence>
<keyword evidence="5 19" id="KW-0808">Transferase</keyword>
<dbReference type="GO" id="GO:0048544">
    <property type="term" value="P:recognition of pollen"/>
    <property type="evidence" value="ECO:0007669"/>
    <property type="project" value="InterPro"/>
</dbReference>
<dbReference type="FunFam" id="3.30.200.20:FF:000330">
    <property type="entry name" value="G-type lectin S-receptor-like serine/threonine-protein kinase At4g03230"/>
    <property type="match status" value="1"/>
</dbReference>
<evidence type="ECO:0000256" key="15">
    <source>
        <dbReference type="ARBA" id="ARBA00023170"/>
    </source>
</evidence>
<keyword evidence="9 19" id="KW-0547">Nucleotide-binding</keyword>
<dbReference type="CDD" id="cd14066">
    <property type="entry name" value="STKc_IRAK"/>
    <property type="match status" value="1"/>
</dbReference>
<sequence length="835" mass="93558">MAERITLKEMQGKSLIGWLNILGFLITLFVSSLKFLTGADNIVPGTFLSSNQTMVSAGGTFALGFFSPENSTKSYLGIWYNDIAQKTVIWVANRESPLAQNSSNTFLIGNDGNFLIWDNARKAIWSSNVSISNSTPKNTSGILMDTGNLVLKLGEEILWQSFDNPSDMFVPGMKISLNHRTHKEISLTSWLDEEDPQTGQFTFGIDPRGVLQALIWKSSYPYYRTDVWDGGPTDVALNSSGKYFAYITKGFNDDETYFILSISDNSIHLRYQLLSSGEMQLLEWRNTGWVVLAAVPEDECDYYARCGPYGSCIWSSSSLLCKCLMGFVPKNQQEWDTGNWTEGCAYQKEIKCNEDGFLRLGGMKLPDNSVWLGNLNSSACEVECLKNCSCSAYAYANMSVGNSTRCLHWYGELIDLVQNITSGQDIYVRLDSSELVRIRKSSSLKDKNKHQKAIVAAAVCMGLLFLGVAGYYLWRKRVEHQGQLKEDMPFRTFEADEVENNDSELFTFTTRSILAATNNFSEANKLGEGGFGPVYKGILPGNKEVAIKRLSKKSQQGLEEFMNELKLIAKLQHRNLVRLLGCCVQGEERMLIYEYMPNQSLDKFLFDPLKQANLSWHKRLQIIEDIAQGLLYLHKYSRLKVIHRDLKAGNVLLDGAMNPKISDFGMARIFGVNQTEAITNRVMGTYGYMSPEYAFHGQFSEKSDVFSFGVLLLEIVSGKRSTGFYQHEGPHTLLGLAWELWSNDRSAELIDPSIRQTCDPQEVVKCVHLGLLCVQESPLGRPTMSSVVLMLGKETTLLPSPREPAFSRIFKAYDSSSGVGSYSSNELTMSSISAR</sequence>
<dbReference type="PROSITE" id="PS50927">
    <property type="entry name" value="BULB_LECTIN"/>
    <property type="match status" value="1"/>
</dbReference>
<evidence type="ECO:0000256" key="16">
    <source>
        <dbReference type="ARBA" id="ARBA00023180"/>
    </source>
</evidence>
<keyword evidence="7" id="KW-0732">Signal</keyword>
<evidence type="ECO:0000256" key="5">
    <source>
        <dbReference type="ARBA" id="ARBA00022679"/>
    </source>
</evidence>
<dbReference type="InterPro" id="IPR008271">
    <property type="entry name" value="Ser/Thr_kinase_AS"/>
</dbReference>
<dbReference type="AlphaFoldDB" id="A0AAN8V137"/>
<dbReference type="SMART" id="SM00473">
    <property type="entry name" value="PAN_AP"/>
    <property type="match status" value="1"/>
</dbReference>
<dbReference type="Gene3D" id="3.30.200.20">
    <property type="entry name" value="Phosphorylase Kinase, domain 1"/>
    <property type="match status" value="1"/>
</dbReference>
<dbReference type="PROSITE" id="PS50948">
    <property type="entry name" value="PAN"/>
    <property type="match status" value="1"/>
</dbReference>
<dbReference type="PROSITE" id="PS50011">
    <property type="entry name" value="PROTEIN_KINASE_DOM"/>
    <property type="match status" value="1"/>
</dbReference>
<dbReference type="EMBL" id="JBAMMX010000021">
    <property type="protein sequence ID" value="KAK6919453.1"/>
    <property type="molecule type" value="Genomic_DNA"/>
</dbReference>
<evidence type="ECO:0000256" key="8">
    <source>
        <dbReference type="ARBA" id="ARBA00022734"/>
    </source>
</evidence>
<dbReference type="SUPFAM" id="SSF56112">
    <property type="entry name" value="Protein kinase-like (PK-like)"/>
    <property type="match status" value="1"/>
</dbReference>
<dbReference type="Gene3D" id="1.10.510.10">
    <property type="entry name" value="Transferase(Phosphotransferase) domain 1"/>
    <property type="match status" value="1"/>
</dbReference>
<evidence type="ECO:0000256" key="14">
    <source>
        <dbReference type="ARBA" id="ARBA00023157"/>
    </source>
</evidence>
<evidence type="ECO:0000256" key="3">
    <source>
        <dbReference type="ARBA" id="ARBA00022527"/>
    </source>
</evidence>
<evidence type="ECO:0000256" key="4">
    <source>
        <dbReference type="ARBA" id="ARBA00022536"/>
    </source>
</evidence>
<keyword evidence="10 19" id="KW-0418">Kinase</keyword>
<comment type="catalytic activity">
    <reaction evidence="17 19">
        <text>L-threonyl-[protein] + ATP = O-phospho-L-threonyl-[protein] + ADP + H(+)</text>
        <dbReference type="Rhea" id="RHEA:46608"/>
        <dbReference type="Rhea" id="RHEA-COMP:11060"/>
        <dbReference type="Rhea" id="RHEA-COMP:11605"/>
        <dbReference type="ChEBI" id="CHEBI:15378"/>
        <dbReference type="ChEBI" id="CHEBI:30013"/>
        <dbReference type="ChEBI" id="CHEBI:30616"/>
        <dbReference type="ChEBI" id="CHEBI:61977"/>
        <dbReference type="ChEBI" id="CHEBI:456216"/>
        <dbReference type="EC" id="2.7.11.1"/>
    </reaction>
</comment>
<feature type="domain" description="Protein kinase" evidence="22">
    <location>
        <begin position="520"/>
        <end position="797"/>
    </location>
</feature>
<dbReference type="GO" id="GO:0005524">
    <property type="term" value="F:ATP binding"/>
    <property type="evidence" value="ECO:0007669"/>
    <property type="project" value="UniProtKB-KW"/>
</dbReference>
<proteinExistence type="inferred from homology"/>
<dbReference type="InterPro" id="IPR003609">
    <property type="entry name" value="Pan_app"/>
</dbReference>
<evidence type="ECO:0000259" key="24">
    <source>
        <dbReference type="PROSITE" id="PS50927"/>
    </source>
</evidence>
<keyword evidence="27" id="KW-1185">Reference proteome</keyword>
<comment type="caution">
    <text evidence="26">The sequence shown here is derived from an EMBL/GenBank/DDBJ whole genome shotgun (WGS) entry which is preliminary data.</text>
</comment>
<keyword evidence="11 19" id="KW-0067">ATP-binding</keyword>
<evidence type="ECO:0000256" key="7">
    <source>
        <dbReference type="ARBA" id="ARBA00022729"/>
    </source>
</evidence>
<reference evidence="26 27" key="1">
    <citation type="submission" date="2023-12" db="EMBL/GenBank/DDBJ databases">
        <title>A high-quality genome assembly for Dillenia turbinata (Dilleniales).</title>
        <authorList>
            <person name="Chanderbali A."/>
        </authorList>
    </citation>
    <scope>NUCLEOTIDE SEQUENCE [LARGE SCALE GENOMIC DNA]</scope>
    <source>
        <strain evidence="26">LSX21</strain>
        <tissue evidence="26">Leaf</tissue>
    </source>
</reference>
<dbReference type="EC" id="2.7.11.1" evidence="19"/>
<keyword evidence="8" id="KW-0430">Lectin</keyword>
<dbReference type="CDD" id="cd01098">
    <property type="entry name" value="PAN_AP_plant"/>
    <property type="match status" value="1"/>
</dbReference>
<dbReference type="SMART" id="SM00108">
    <property type="entry name" value="B_lectin"/>
    <property type="match status" value="1"/>
</dbReference>
<comment type="caution">
    <text evidence="20">Lacks conserved residue(s) required for the propagation of feature annotation.</text>
</comment>
<dbReference type="InterPro" id="IPR001245">
    <property type="entry name" value="Ser-Thr/Tyr_kinase_cat_dom"/>
</dbReference>
<evidence type="ECO:0000256" key="18">
    <source>
        <dbReference type="ARBA" id="ARBA00048679"/>
    </source>
</evidence>
<keyword evidence="14" id="KW-1015">Disulfide bond</keyword>
<feature type="transmembrane region" description="Helical" evidence="21">
    <location>
        <begin position="15"/>
        <end position="36"/>
    </location>
</feature>
<dbReference type="SUPFAM" id="SSF51110">
    <property type="entry name" value="alpha-D-mannose-specific plant lectins"/>
    <property type="match status" value="1"/>
</dbReference>
<dbReference type="InterPro" id="IPR036426">
    <property type="entry name" value="Bulb-type_lectin_dom_sf"/>
</dbReference>
<keyword evidence="2" id="KW-1003">Cell membrane</keyword>
<keyword evidence="3 19" id="KW-0723">Serine/threonine-protein kinase</keyword>
<keyword evidence="15" id="KW-0675">Receptor</keyword>
<dbReference type="InterPro" id="IPR024171">
    <property type="entry name" value="SRK-like_kinase"/>
</dbReference>
<name>A0AAN8V137_9MAGN</name>
<evidence type="ECO:0000256" key="17">
    <source>
        <dbReference type="ARBA" id="ARBA00047899"/>
    </source>
</evidence>
<dbReference type="Pfam" id="PF08276">
    <property type="entry name" value="PAN_2"/>
    <property type="match status" value="1"/>
</dbReference>
<keyword evidence="12 21" id="KW-1133">Transmembrane helix</keyword>
<dbReference type="Pfam" id="PF01453">
    <property type="entry name" value="B_lectin"/>
    <property type="match status" value="1"/>
</dbReference>
<dbReference type="Proteomes" id="UP001370490">
    <property type="component" value="Unassembled WGS sequence"/>
</dbReference>
<dbReference type="PANTHER" id="PTHR27002">
    <property type="entry name" value="RECEPTOR-LIKE SERINE/THREONINE-PROTEIN KINASE SD1-8"/>
    <property type="match status" value="1"/>
</dbReference>
<dbReference type="GO" id="GO:0030246">
    <property type="term" value="F:carbohydrate binding"/>
    <property type="evidence" value="ECO:0007669"/>
    <property type="project" value="UniProtKB-KW"/>
</dbReference>
<evidence type="ECO:0000256" key="6">
    <source>
        <dbReference type="ARBA" id="ARBA00022692"/>
    </source>
</evidence>
<gene>
    <name evidence="26" type="ORF">RJ641_015357</name>
</gene>
<protein>
    <recommendedName>
        <fullName evidence="19">Receptor-like serine/threonine-protein kinase</fullName>
        <ecNumber evidence="19">2.7.11.1</ecNumber>
    </recommendedName>
</protein>
<dbReference type="FunFam" id="2.90.10.10:FF:000005">
    <property type="entry name" value="G-type lectin S-receptor-like serine/threonine-protein kinase"/>
    <property type="match status" value="1"/>
</dbReference>
<feature type="domain" description="EGF-like" evidence="23">
    <location>
        <begin position="296"/>
        <end position="333"/>
    </location>
</feature>
<dbReference type="PIRSF" id="PIRSF000641">
    <property type="entry name" value="SRK"/>
    <property type="match status" value="1"/>
</dbReference>
<dbReference type="InterPro" id="IPR000858">
    <property type="entry name" value="S_locus_glycoprot_dom"/>
</dbReference>
<dbReference type="PANTHER" id="PTHR27002:SF841">
    <property type="entry name" value="RECEPTOR-LIKE SERINE_THREONINE-PROTEIN KINASE"/>
    <property type="match status" value="1"/>
</dbReference>
<evidence type="ECO:0000313" key="26">
    <source>
        <dbReference type="EMBL" id="KAK6919453.1"/>
    </source>
</evidence>
<evidence type="ECO:0000259" key="22">
    <source>
        <dbReference type="PROSITE" id="PS50011"/>
    </source>
</evidence>
<comment type="similarity">
    <text evidence="19">Belongs to the protein kinase superfamily. Ser/Thr protein kinase family.</text>
</comment>
<comment type="subcellular location">
    <subcellularLocation>
        <location evidence="1">Cell membrane</location>
        <topology evidence="1">Single-pass type I membrane protein</topology>
    </subcellularLocation>
</comment>
<dbReference type="PROSITE" id="PS50026">
    <property type="entry name" value="EGF_3"/>
    <property type="match status" value="1"/>
</dbReference>
<evidence type="ECO:0000256" key="10">
    <source>
        <dbReference type="ARBA" id="ARBA00022777"/>
    </source>
</evidence>
<dbReference type="GO" id="GO:0004674">
    <property type="term" value="F:protein serine/threonine kinase activity"/>
    <property type="evidence" value="ECO:0007669"/>
    <property type="project" value="UniProtKB-KW"/>
</dbReference>
<feature type="domain" description="Bulb-type lectin" evidence="24">
    <location>
        <begin position="39"/>
        <end position="164"/>
    </location>
</feature>
<evidence type="ECO:0000256" key="1">
    <source>
        <dbReference type="ARBA" id="ARBA00004251"/>
    </source>
</evidence>
<dbReference type="SMART" id="SM00220">
    <property type="entry name" value="S_TKc"/>
    <property type="match status" value="1"/>
</dbReference>
<dbReference type="InterPro" id="IPR000719">
    <property type="entry name" value="Prot_kinase_dom"/>
</dbReference>
<feature type="transmembrane region" description="Helical" evidence="21">
    <location>
        <begin position="453"/>
        <end position="474"/>
    </location>
</feature>
<dbReference type="InterPro" id="IPR001480">
    <property type="entry name" value="Bulb-type_lectin_dom"/>
</dbReference>
<dbReference type="InterPro" id="IPR000742">
    <property type="entry name" value="EGF"/>
</dbReference>
<keyword evidence="16" id="KW-0325">Glycoprotein</keyword>
<dbReference type="Pfam" id="PF07714">
    <property type="entry name" value="PK_Tyr_Ser-Thr"/>
    <property type="match status" value="1"/>
</dbReference>
<dbReference type="Gene3D" id="2.90.10.10">
    <property type="entry name" value="Bulb-type lectin domain"/>
    <property type="match status" value="1"/>
</dbReference>
<dbReference type="Pfam" id="PF00954">
    <property type="entry name" value="S_locus_glycop"/>
    <property type="match status" value="1"/>
</dbReference>
<feature type="domain" description="Apple" evidence="25">
    <location>
        <begin position="352"/>
        <end position="432"/>
    </location>
</feature>
<evidence type="ECO:0000256" key="13">
    <source>
        <dbReference type="ARBA" id="ARBA00023136"/>
    </source>
</evidence>
<evidence type="ECO:0000256" key="11">
    <source>
        <dbReference type="ARBA" id="ARBA00022840"/>
    </source>
</evidence>
<evidence type="ECO:0000256" key="19">
    <source>
        <dbReference type="PIRNR" id="PIRNR000641"/>
    </source>
</evidence>